<evidence type="ECO:0000313" key="1">
    <source>
        <dbReference type="EMBL" id="BCI55384.1"/>
    </source>
</evidence>
<dbReference type="RefSeq" id="WP_185293098.1">
    <property type="nucleotide sequence ID" value="NZ_AP023287.1"/>
</dbReference>
<dbReference type="Proteomes" id="UP000515734">
    <property type="component" value="Chromosome"/>
</dbReference>
<organism evidence="1 2">
    <name type="scientific">Mycolicibacterium litorale</name>
    <dbReference type="NCBI Taxonomy" id="758802"/>
    <lineage>
        <taxon>Bacteria</taxon>
        <taxon>Bacillati</taxon>
        <taxon>Actinomycetota</taxon>
        <taxon>Actinomycetes</taxon>
        <taxon>Mycobacteriales</taxon>
        <taxon>Mycobacteriaceae</taxon>
        <taxon>Mycolicibacterium</taxon>
    </lineage>
</organism>
<dbReference type="PANTHER" id="PTHR36451">
    <property type="entry name" value="PAPS-DEPENDENT SULFOTRANSFERASE STF3"/>
    <property type="match status" value="1"/>
</dbReference>
<protein>
    <submittedName>
        <fullName evidence="1">Sulfotransferase</fullName>
    </submittedName>
</protein>
<gene>
    <name evidence="1" type="ORF">NIIDNTM18_46620</name>
</gene>
<dbReference type="PANTHER" id="PTHR36451:SF1">
    <property type="entry name" value="OMEGA-HYDROXY-BETA-DIHYDROMENAQUINONE-9 SULFOTRANSFERASE STF3"/>
    <property type="match status" value="1"/>
</dbReference>
<keyword evidence="1" id="KW-0808">Transferase</keyword>
<dbReference type="SUPFAM" id="SSF52540">
    <property type="entry name" value="P-loop containing nucleoside triphosphate hydrolases"/>
    <property type="match status" value="1"/>
</dbReference>
<name>A0A6S6P9M2_9MYCO</name>
<dbReference type="GO" id="GO:0016740">
    <property type="term" value="F:transferase activity"/>
    <property type="evidence" value="ECO:0007669"/>
    <property type="project" value="UniProtKB-KW"/>
</dbReference>
<dbReference type="AlphaFoldDB" id="A0A6S6P9M2"/>
<proteinExistence type="predicted"/>
<dbReference type="Pfam" id="PF13469">
    <property type="entry name" value="Sulfotransfer_3"/>
    <property type="match status" value="1"/>
</dbReference>
<sequence length="380" mass="43158">MTRTDVGTVEDLHASATKACGLDDFGTDDDNYREALGVLLDSYARDADLTEIGSKMSRFFLRNALVARLLSEAAWKQHPEHADVVIERPLFVTGLPRTGTTALHRLLSADPAHQGLELWLAEFPQPRPPRESWSQNPVFVELDSRFKKAHEENPDYTGLHYMTADEVEECWQLLRQSLHSVSYETLAHVPTYSQWLARQDWTKPYQRHRRNLQLIGLNDAGKRWVLKNPSHLFALDALFATYPDALVIQCHRPAETIMASMCSLAQHTTAGWSNTFVGAQIGADSMETWSRGLERFTAERAKRDPAQFYDMDYFEFINDPVAEVERIYRHFGLPYTDAARDAMTASHADSQKGPRAPKHTYSLADYGLTAEQVKERFAGL</sequence>
<dbReference type="InterPro" id="IPR027417">
    <property type="entry name" value="P-loop_NTPase"/>
</dbReference>
<accession>A0A6S6P9M2</accession>
<dbReference type="Gene3D" id="3.40.50.300">
    <property type="entry name" value="P-loop containing nucleotide triphosphate hydrolases"/>
    <property type="match status" value="1"/>
</dbReference>
<reference evidence="1 2" key="1">
    <citation type="submission" date="2020-07" db="EMBL/GenBank/DDBJ databases">
        <title>Complete genome sequence of Mycolicibacterium litorale like strain isolated from cardiac implantable electronic device infection.</title>
        <authorList>
            <person name="Fukano H."/>
            <person name="Miyama H."/>
            <person name="Hoshino Y."/>
        </authorList>
    </citation>
    <scope>NUCLEOTIDE SEQUENCE [LARGE SCALE GENOMIC DNA]</scope>
    <source>
        <strain evidence="1 2">NIIDNTM18</strain>
    </source>
</reference>
<evidence type="ECO:0000313" key="2">
    <source>
        <dbReference type="Proteomes" id="UP000515734"/>
    </source>
</evidence>
<dbReference type="InterPro" id="IPR052736">
    <property type="entry name" value="Stf3_sulfotransferase"/>
</dbReference>
<dbReference type="EMBL" id="AP023287">
    <property type="protein sequence ID" value="BCI55384.1"/>
    <property type="molecule type" value="Genomic_DNA"/>
</dbReference>